<dbReference type="PROSITE" id="PS50045">
    <property type="entry name" value="SIGMA54_INTERACT_4"/>
    <property type="match status" value="1"/>
</dbReference>
<dbReference type="SUPFAM" id="SSF52540">
    <property type="entry name" value="P-loop containing nucleoside triphosphate hydrolases"/>
    <property type="match status" value="1"/>
</dbReference>
<feature type="domain" description="Response regulatory" evidence="6">
    <location>
        <begin position="3"/>
        <end position="117"/>
    </location>
</feature>
<dbReference type="GO" id="GO:0005524">
    <property type="term" value="F:ATP binding"/>
    <property type="evidence" value="ECO:0007669"/>
    <property type="project" value="UniProtKB-KW"/>
</dbReference>
<dbReference type="Gene3D" id="1.10.8.60">
    <property type="match status" value="1"/>
</dbReference>
<dbReference type="Gene3D" id="1.10.10.60">
    <property type="entry name" value="Homeodomain-like"/>
    <property type="match status" value="1"/>
</dbReference>
<keyword evidence="2" id="KW-0067">ATP-binding</keyword>
<dbReference type="PANTHER" id="PTHR32071">
    <property type="entry name" value="TRANSCRIPTIONAL REGULATORY PROTEIN"/>
    <property type="match status" value="1"/>
</dbReference>
<feature type="coiled-coil region" evidence="4">
    <location>
        <begin position="117"/>
        <end position="144"/>
    </location>
</feature>
<evidence type="ECO:0000259" key="5">
    <source>
        <dbReference type="PROSITE" id="PS50045"/>
    </source>
</evidence>
<dbReference type="SMART" id="SM00448">
    <property type="entry name" value="REC"/>
    <property type="match status" value="1"/>
</dbReference>
<evidence type="ECO:0000313" key="8">
    <source>
        <dbReference type="Proteomes" id="UP000196355"/>
    </source>
</evidence>
<dbReference type="Pfam" id="PF00072">
    <property type="entry name" value="Response_reg"/>
    <property type="match status" value="1"/>
</dbReference>
<evidence type="ECO:0000256" key="1">
    <source>
        <dbReference type="ARBA" id="ARBA00022741"/>
    </source>
</evidence>
<evidence type="ECO:0000256" key="4">
    <source>
        <dbReference type="SAM" id="Coils"/>
    </source>
</evidence>
<keyword evidence="4" id="KW-0175">Coiled coil</keyword>
<feature type="domain" description="Sigma-54 factor interaction" evidence="5">
    <location>
        <begin position="144"/>
        <end position="373"/>
    </location>
</feature>
<dbReference type="RefSeq" id="WP_087709749.1">
    <property type="nucleotide sequence ID" value="NZ_MVAG01000122.1"/>
</dbReference>
<evidence type="ECO:0000313" key="7">
    <source>
        <dbReference type="EMBL" id="OVE56274.1"/>
    </source>
</evidence>
<dbReference type="Pfam" id="PF25601">
    <property type="entry name" value="AAA_lid_14"/>
    <property type="match status" value="1"/>
</dbReference>
<dbReference type="InterPro" id="IPR001789">
    <property type="entry name" value="Sig_transdc_resp-reg_receiver"/>
</dbReference>
<evidence type="ECO:0000259" key="6">
    <source>
        <dbReference type="PROSITE" id="PS50110"/>
    </source>
</evidence>
<dbReference type="Gene3D" id="3.40.50.2300">
    <property type="match status" value="1"/>
</dbReference>
<dbReference type="GO" id="GO:0006355">
    <property type="term" value="P:regulation of DNA-templated transcription"/>
    <property type="evidence" value="ECO:0007669"/>
    <property type="project" value="InterPro"/>
</dbReference>
<feature type="modified residue" description="4-aspartylphosphate" evidence="3">
    <location>
        <position position="52"/>
    </location>
</feature>
<evidence type="ECO:0000256" key="3">
    <source>
        <dbReference type="PROSITE-ProRule" id="PRU00169"/>
    </source>
</evidence>
<dbReference type="InterPro" id="IPR058031">
    <property type="entry name" value="AAA_lid_NorR"/>
</dbReference>
<dbReference type="Pfam" id="PF00158">
    <property type="entry name" value="Sigma54_activat"/>
    <property type="match status" value="1"/>
</dbReference>
<comment type="caution">
    <text evidence="7">The sequence shown here is derived from an EMBL/GenBank/DDBJ whole genome shotgun (WGS) entry which is preliminary data.</text>
</comment>
<protein>
    <submittedName>
        <fullName evidence="7">Regulator</fullName>
    </submittedName>
</protein>
<organism evidence="7 8">
    <name type="scientific">Chryseobacterium mucoviscidosis</name>
    <dbReference type="NCBI Taxonomy" id="1945581"/>
    <lineage>
        <taxon>Bacteria</taxon>
        <taxon>Pseudomonadati</taxon>
        <taxon>Bacteroidota</taxon>
        <taxon>Flavobacteriia</taxon>
        <taxon>Flavobacteriales</taxon>
        <taxon>Weeksellaceae</taxon>
        <taxon>Chryseobacterium group</taxon>
        <taxon>Chryseobacterium</taxon>
    </lineage>
</organism>
<dbReference type="InterPro" id="IPR003593">
    <property type="entry name" value="AAA+_ATPase"/>
</dbReference>
<dbReference type="InterPro" id="IPR027417">
    <property type="entry name" value="P-loop_NTPase"/>
</dbReference>
<dbReference type="EMBL" id="MVAG01000122">
    <property type="protein sequence ID" value="OVE56274.1"/>
    <property type="molecule type" value="Genomic_DNA"/>
</dbReference>
<dbReference type="InterPro" id="IPR009057">
    <property type="entry name" value="Homeodomain-like_sf"/>
</dbReference>
<dbReference type="PROSITE" id="PS00676">
    <property type="entry name" value="SIGMA54_INTERACT_2"/>
    <property type="match status" value="1"/>
</dbReference>
<proteinExistence type="predicted"/>
<dbReference type="SMART" id="SM00382">
    <property type="entry name" value="AAA"/>
    <property type="match status" value="1"/>
</dbReference>
<accession>A0A202BXR3</accession>
<dbReference type="SUPFAM" id="SSF52172">
    <property type="entry name" value="CheY-like"/>
    <property type="match status" value="1"/>
</dbReference>
<keyword evidence="1" id="KW-0547">Nucleotide-binding</keyword>
<keyword evidence="8" id="KW-1185">Reference proteome</keyword>
<gene>
    <name evidence="7" type="ORF">B0E34_12055</name>
</gene>
<dbReference type="PROSITE" id="PS50110">
    <property type="entry name" value="RESPONSE_REGULATORY"/>
    <property type="match status" value="1"/>
</dbReference>
<sequence>MVRIFLVDDDPFIGEMLKYHLQLNPDYEVFLYSSGKECLSELYRNPDIICIDFGLPDIQGDDLFKQIKTLYPDLPIIVISGQENISVAIDFLKQGAKDYIVKNEHTKELLWNSIIRLRENISLKQEVEELKDELEKKYSFEKTIIGQSDSVKNIFSKINKALKSNINVSVTGETGTGKEVVARAIHYHSSRKNKPFVAVNMAAIPKDLVESEFFGHEKGAFTGATDKSVGKFEQANGGTIFLDEIAELDLNLQSKLLRALQEREITRVGGTQKIKLDVRLIIATHKNLANEVKKGNFREDLYYRVIGLPIELPPLRERDQDTLILAKHFIDLFAKENKIKPLVLASDARKKLMKYSFPGNIRELKSVIDLACVMAESNEITADDISFYSLEKESENFLSEQKTLKQYTTDIILHFLKENNNDVIKTAKILDIGKSTVYNLINSTDLKKTK</sequence>
<dbReference type="InterPro" id="IPR002078">
    <property type="entry name" value="Sigma_54_int"/>
</dbReference>
<dbReference type="CDD" id="cd00009">
    <property type="entry name" value="AAA"/>
    <property type="match status" value="1"/>
</dbReference>
<keyword evidence="3" id="KW-0597">Phosphoprotein</keyword>
<dbReference type="GO" id="GO:0000160">
    <property type="term" value="P:phosphorelay signal transduction system"/>
    <property type="evidence" value="ECO:0007669"/>
    <property type="project" value="InterPro"/>
</dbReference>
<dbReference type="SUPFAM" id="SSF46689">
    <property type="entry name" value="Homeodomain-like"/>
    <property type="match status" value="1"/>
</dbReference>
<dbReference type="CDD" id="cd00156">
    <property type="entry name" value="REC"/>
    <property type="match status" value="1"/>
</dbReference>
<name>A0A202BXR3_9FLAO</name>
<reference evidence="8" key="1">
    <citation type="submission" date="2017-02" db="EMBL/GenBank/DDBJ databases">
        <authorList>
            <person name="Tetz G."/>
            <person name="Tetz V."/>
        </authorList>
    </citation>
    <scope>NUCLEOTIDE SEQUENCE [LARGE SCALE GENOMIC DNA]</scope>
    <source>
        <strain evidence="8">VT16-26</strain>
    </source>
</reference>
<evidence type="ECO:0000256" key="2">
    <source>
        <dbReference type="ARBA" id="ARBA00022840"/>
    </source>
</evidence>
<dbReference type="AlphaFoldDB" id="A0A202BXR3"/>
<dbReference type="Proteomes" id="UP000196355">
    <property type="component" value="Unassembled WGS sequence"/>
</dbReference>
<dbReference type="InterPro" id="IPR025943">
    <property type="entry name" value="Sigma_54_int_dom_ATP-bd_2"/>
</dbReference>
<dbReference type="FunFam" id="3.40.50.300:FF:000006">
    <property type="entry name" value="DNA-binding transcriptional regulator NtrC"/>
    <property type="match status" value="1"/>
</dbReference>
<dbReference type="InterPro" id="IPR011006">
    <property type="entry name" value="CheY-like_superfamily"/>
</dbReference>
<dbReference type="Gene3D" id="3.40.50.300">
    <property type="entry name" value="P-loop containing nucleotide triphosphate hydrolases"/>
    <property type="match status" value="1"/>
</dbReference>